<evidence type="ECO:0000256" key="6">
    <source>
        <dbReference type="ARBA" id="ARBA00022692"/>
    </source>
</evidence>
<evidence type="ECO:0000256" key="3">
    <source>
        <dbReference type="ARBA" id="ARBA00016584"/>
    </source>
</evidence>
<evidence type="ECO:0000256" key="1">
    <source>
        <dbReference type="ARBA" id="ARBA00004115"/>
    </source>
</evidence>
<dbReference type="PROSITE" id="PS00022">
    <property type="entry name" value="EGF_1"/>
    <property type="match status" value="1"/>
</dbReference>
<dbReference type="Gene3D" id="3.80.10.10">
    <property type="entry name" value="Ribonuclease Inhibitor"/>
    <property type="match status" value="1"/>
</dbReference>
<dbReference type="SUPFAM" id="SSF52058">
    <property type="entry name" value="L domain-like"/>
    <property type="match status" value="1"/>
</dbReference>
<name>K1RN62_MAGGI</name>
<dbReference type="EMBL" id="JH818074">
    <property type="protein sequence ID" value="EKC35841.1"/>
    <property type="molecule type" value="Genomic_DNA"/>
</dbReference>
<dbReference type="AlphaFoldDB" id="K1RN62"/>
<dbReference type="PROSITE" id="PS01186">
    <property type="entry name" value="EGF_2"/>
    <property type="match status" value="1"/>
</dbReference>
<evidence type="ECO:0000256" key="10">
    <source>
        <dbReference type="ARBA" id="ARBA00022989"/>
    </source>
</evidence>
<comment type="subcellular location">
    <subcellularLocation>
        <location evidence="1">Endoplasmic reticulum membrane</location>
        <topology evidence="1">Single-pass type I membrane protein</topology>
    </subcellularLocation>
</comment>
<evidence type="ECO:0000256" key="7">
    <source>
        <dbReference type="ARBA" id="ARBA00022729"/>
    </source>
</evidence>
<evidence type="ECO:0000256" key="5">
    <source>
        <dbReference type="ARBA" id="ARBA00022568"/>
    </source>
</evidence>
<dbReference type="HOGENOM" id="CLU_441639_0_0_1"/>
<keyword evidence="10" id="KW-1133">Transmembrane helix</keyword>
<protein>
    <recommendedName>
        <fullName evidence="3">Store-operated calcium entry-associated regulatory factor</fullName>
    </recommendedName>
    <alternativeName>
        <fullName evidence="13">Transmembrane protein 66</fullName>
    </alternativeName>
</protein>
<sequence length="619" mass="66434">MTENDLDKNKNELPCFVTGSIPAFGSNSDKILLRDIQTLTLKNGMMTNARRSSAVPQLKCIGGTAGCNAFKPQVVQCYNRGSDGYDVQWECKTDMDNAYRFGTVEVTCEGYGYPDDPYVLRGSCGLEYTIDLTKEGYQQQKSGGHDYYGGQTYSSPYSSHQTYGARQKIGSIFSDLFTLGFVALIIYVIYKTCISAQTGYAANNGYRPTGSGHQPPPPGFRDEYTQPGCGSAYSSGTAYPGGVAGGTGGGFWSGAFTGGILGYMLGNNRNDYYTPGYTRPYNTGWGWNTGRTSPGWFSSGSGSGFGGGMASTGTLGAKSTISTLCEMKSCESPSILDCSHLNSSVSGRCCVKEKETLSPSTITGIDLIGCHLTNTSRLFHSMGHLVFLYLHKNNISDIDVDDFTGVNELKNLTLPPNLSCPGGHILWDKEINHSDMVECVEEQSTCKVFNVTCPNSNSYCSDVGPRVTECLCSPGYHGYKCLRKGLYEPVLYGIAAKLNIWTTDSGVQTSLSHLHGCLFILNGLLEQFDVLLHIEDLLENLGYLGQVGLESVPGVGGLLDSLVEGHVDRVPLLPHLVGARVEHALDLVPHLLGGGPLALGSLDVVVAELGPALWHGDAA</sequence>
<keyword evidence="6 14" id="KW-0812">Transmembrane</keyword>
<dbReference type="PANTHER" id="PTHR15929">
    <property type="entry name" value="STORE-OPERATED CALCIUM ENTRY-ASSOCIATED REGULATORY FACTOR"/>
    <property type="match status" value="1"/>
</dbReference>
<evidence type="ECO:0000256" key="9">
    <source>
        <dbReference type="ARBA" id="ARBA00022837"/>
    </source>
</evidence>
<keyword evidence="11" id="KW-0406">Ion transport</keyword>
<organism evidence="14">
    <name type="scientific">Magallana gigas</name>
    <name type="common">Pacific oyster</name>
    <name type="synonym">Crassostrea gigas</name>
    <dbReference type="NCBI Taxonomy" id="29159"/>
    <lineage>
        <taxon>Eukaryota</taxon>
        <taxon>Metazoa</taxon>
        <taxon>Spiralia</taxon>
        <taxon>Lophotrochozoa</taxon>
        <taxon>Mollusca</taxon>
        <taxon>Bivalvia</taxon>
        <taxon>Autobranchia</taxon>
        <taxon>Pteriomorphia</taxon>
        <taxon>Ostreida</taxon>
        <taxon>Ostreoidea</taxon>
        <taxon>Ostreidae</taxon>
        <taxon>Magallana</taxon>
    </lineage>
</organism>
<keyword evidence="12" id="KW-0472">Membrane</keyword>
<keyword evidence="4" id="KW-0813">Transport</keyword>
<dbReference type="InterPro" id="IPR009567">
    <property type="entry name" value="SARAF"/>
</dbReference>
<dbReference type="PANTHER" id="PTHR15929:SF0">
    <property type="entry name" value="STORE-OPERATED CALCIUM ENTRY-ASSOCIATED REGULATORY FACTOR"/>
    <property type="match status" value="1"/>
</dbReference>
<evidence type="ECO:0000256" key="4">
    <source>
        <dbReference type="ARBA" id="ARBA00022448"/>
    </source>
</evidence>
<gene>
    <name evidence="14" type="ORF">CGI_10019254</name>
</gene>
<dbReference type="GO" id="GO:2001256">
    <property type="term" value="P:regulation of store-operated calcium entry"/>
    <property type="evidence" value="ECO:0007669"/>
    <property type="project" value="InterPro"/>
</dbReference>
<keyword evidence="7" id="KW-0732">Signal</keyword>
<dbReference type="PROSITE" id="PS51450">
    <property type="entry name" value="LRR"/>
    <property type="match status" value="1"/>
</dbReference>
<evidence type="ECO:0000256" key="8">
    <source>
        <dbReference type="ARBA" id="ARBA00022824"/>
    </source>
</evidence>
<evidence type="ECO:0000313" key="14">
    <source>
        <dbReference type="EMBL" id="EKC35841.1"/>
    </source>
</evidence>
<evidence type="ECO:0000256" key="13">
    <source>
        <dbReference type="ARBA" id="ARBA00031116"/>
    </source>
</evidence>
<dbReference type="InterPro" id="IPR000742">
    <property type="entry name" value="EGF"/>
</dbReference>
<reference evidence="14" key="1">
    <citation type="journal article" date="2012" name="Nature">
        <title>The oyster genome reveals stress adaptation and complexity of shell formation.</title>
        <authorList>
            <person name="Zhang G."/>
            <person name="Fang X."/>
            <person name="Guo X."/>
            <person name="Li L."/>
            <person name="Luo R."/>
            <person name="Xu F."/>
            <person name="Yang P."/>
            <person name="Zhang L."/>
            <person name="Wang X."/>
            <person name="Qi H."/>
            <person name="Xiong Z."/>
            <person name="Que H."/>
            <person name="Xie Y."/>
            <person name="Holland P.W."/>
            <person name="Paps J."/>
            <person name="Zhu Y."/>
            <person name="Wu F."/>
            <person name="Chen Y."/>
            <person name="Wang J."/>
            <person name="Peng C."/>
            <person name="Meng J."/>
            <person name="Yang L."/>
            <person name="Liu J."/>
            <person name="Wen B."/>
            <person name="Zhang N."/>
            <person name="Huang Z."/>
            <person name="Zhu Q."/>
            <person name="Feng Y."/>
            <person name="Mount A."/>
            <person name="Hedgecock D."/>
            <person name="Xu Z."/>
            <person name="Liu Y."/>
            <person name="Domazet-Loso T."/>
            <person name="Du Y."/>
            <person name="Sun X."/>
            <person name="Zhang S."/>
            <person name="Liu B."/>
            <person name="Cheng P."/>
            <person name="Jiang X."/>
            <person name="Li J."/>
            <person name="Fan D."/>
            <person name="Wang W."/>
            <person name="Fu W."/>
            <person name="Wang T."/>
            <person name="Wang B."/>
            <person name="Zhang J."/>
            <person name="Peng Z."/>
            <person name="Li Y."/>
            <person name="Li N."/>
            <person name="Wang J."/>
            <person name="Chen M."/>
            <person name="He Y."/>
            <person name="Tan F."/>
            <person name="Song X."/>
            <person name="Zheng Q."/>
            <person name="Huang R."/>
            <person name="Yang H."/>
            <person name="Du X."/>
            <person name="Chen L."/>
            <person name="Yang M."/>
            <person name="Gaffney P.M."/>
            <person name="Wang S."/>
            <person name="Luo L."/>
            <person name="She Z."/>
            <person name="Ming Y."/>
            <person name="Huang W."/>
            <person name="Zhang S."/>
            <person name="Huang B."/>
            <person name="Zhang Y."/>
            <person name="Qu T."/>
            <person name="Ni P."/>
            <person name="Miao G."/>
            <person name="Wang J."/>
            <person name="Wang Q."/>
            <person name="Steinberg C.E."/>
            <person name="Wang H."/>
            <person name="Li N."/>
            <person name="Qian L."/>
            <person name="Zhang G."/>
            <person name="Li Y."/>
            <person name="Yang H."/>
            <person name="Liu X."/>
            <person name="Wang J."/>
            <person name="Yin Y."/>
            <person name="Wang J."/>
        </authorList>
    </citation>
    <scope>NUCLEOTIDE SEQUENCE [LARGE SCALE GENOMIC DNA]</scope>
    <source>
        <strain evidence="14">05x7-T-G4-1.051#20</strain>
    </source>
</reference>
<dbReference type="GO" id="GO:0006816">
    <property type="term" value="P:calcium ion transport"/>
    <property type="evidence" value="ECO:0007669"/>
    <property type="project" value="UniProtKB-KW"/>
</dbReference>
<dbReference type="InParanoid" id="K1RN62"/>
<dbReference type="InterPro" id="IPR001611">
    <property type="entry name" value="Leu-rich_rpt"/>
</dbReference>
<dbReference type="GO" id="GO:0005789">
    <property type="term" value="C:endoplasmic reticulum membrane"/>
    <property type="evidence" value="ECO:0007669"/>
    <property type="project" value="UniProtKB-SubCell"/>
</dbReference>
<keyword evidence="8" id="KW-0256">Endoplasmic reticulum</keyword>
<comment type="similarity">
    <text evidence="2">Belongs to the SARAF family.</text>
</comment>
<accession>K1RN62</accession>
<dbReference type="Pfam" id="PF06682">
    <property type="entry name" value="SARAF"/>
    <property type="match status" value="1"/>
</dbReference>
<proteinExistence type="inferred from homology"/>
<keyword evidence="9" id="KW-0106">Calcium</keyword>
<keyword evidence="5" id="KW-0109">Calcium transport</keyword>
<evidence type="ECO:0000256" key="2">
    <source>
        <dbReference type="ARBA" id="ARBA00006833"/>
    </source>
</evidence>
<evidence type="ECO:0000256" key="11">
    <source>
        <dbReference type="ARBA" id="ARBA00023065"/>
    </source>
</evidence>
<evidence type="ECO:0000256" key="12">
    <source>
        <dbReference type="ARBA" id="ARBA00023136"/>
    </source>
</evidence>
<dbReference type="InterPro" id="IPR032675">
    <property type="entry name" value="LRR_dom_sf"/>
</dbReference>